<dbReference type="EMBL" id="JAWSTH010000179">
    <property type="protein sequence ID" value="MDW5598777.1"/>
    <property type="molecule type" value="Genomic_DNA"/>
</dbReference>
<evidence type="ECO:0000259" key="1">
    <source>
        <dbReference type="Pfam" id="PF07171"/>
    </source>
</evidence>
<dbReference type="Pfam" id="PF07364">
    <property type="entry name" value="DUF1485"/>
    <property type="match status" value="1"/>
</dbReference>
<dbReference type="InterPro" id="IPR015995">
    <property type="entry name" value="MlrC_N"/>
</dbReference>
<gene>
    <name evidence="3" type="ORF">R7226_30740</name>
</gene>
<evidence type="ECO:0000313" key="3">
    <source>
        <dbReference type="EMBL" id="MDW5598777.1"/>
    </source>
</evidence>
<organism evidence="3 4">
    <name type="scientific">Conexibacter stalactiti</name>
    <dbReference type="NCBI Taxonomy" id="1940611"/>
    <lineage>
        <taxon>Bacteria</taxon>
        <taxon>Bacillati</taxon>
        <taxon>Actinomycetota</taxon>
        <taxon>Thermoleophilia</taxon>
        <taxon>Solirubrobacterales</taxon>
        <taxon>Conexibacteraceae</taxon>
        <taxon>Conexibacter</taxon>
    </lineage>
</organism>
<dbReference type="InterPro" id="IPR010799">
    <property type="entry name" value="MlrC_C"/>
</dbReference>
<name>A0ABU4I1H2_9ACTN</name>
<evidence type="ECO:0000259" key="2">
    <source>
        <dbReference type="Pfam" id="PF07364"/>
    </source>
</evidence>
<comment type="caution">
    <text evidence="3">The sequence shown here is derived from an EMBL/GenBank/DDBJ whole genome shotgun (WGS) entry which is preliminary data.</text>
</comment>
<accession>A0ABU4I1H2</accession>
<protein>
    <submittedName>
        <fullName evidence="3">M81 family metallopeptidase</fullName>
    </submittedName>
</protein>
<feature type="domain" description="Microcystin LR degradation protein MlrC N-terminal" evidence="2">
    <location>
        <begin position="7"/>
        <end position="312"/>
    </location>
</feature>
<reference evidence="4" key="1">
    <citation type="submission" date="2023-07" db="EMBL/GenBank/DDBJ databases">
        <title>Conexibacter stalactiti sp. nov., isolated from stalactites in a lava cave and emended description of the genus Conexibacter.</title>
        <authorList>
            <person name="Lee S.D."/>
        </authorList>
    </citation>
    <scope>NUCLEOTIDE SEQUENCE [LARGE SCALE GENOMIC DNA]</scope>
    <source>
        <strain evidence="4">KCTC 39840</strain>
    </source>
</reference>
<keyword evidence="4" id="KW-1185">Reference proteome</keyword>
<feature type="domain" description="Microcystin LR degradation protein MlrC C-terminal" evidence="1">
    <location>
        <begin position="322"/>
        <end position="499"/>
    </location>
</feature>
<dbReference type="RefSeq" id="WP_318601360.1">
    <property type="nucleotide sequence ID" value="NZ_JAWSTH010000179.1"/>
</dbReference>
<reference evidence="3 4" key="2">
    <citation type="submission" date="2023-10" db="EMBL/GenBank/DDBJ databases">
        <authorList>
            <person name="Han X.F."/>
        </authorList>
    </citation>
    <scope>NUCLEOTIDE SEQUENCE [LARGE SCALE GENOMIC DNA]</scope>
    <source>
        <strain evidence="3 4">KCTC 39840</strain>
    </source>
</reference>
<evidence type="ECO:0000313" key="4">
    <source>
        <dbReference type="Proteomes" id="UP001284601"/>
    </source>
</evidence>
<dbReference type="Proteomes" id="UP001284601">
    <property type="component" value="Unassembled WGS sequence"/>
</dbReference>
<dbReference type="Pfam" id="PF07171">
    <property type="entry name" value="MlrC_C"/>
    <property type="match status" value="1"/>
</dbReference>
<proteinExistence type="predicted"/>
<sequence>MGSVLARVAIVGMWQETNTYSARTTTLADFERFELLEGTALLDRHRGAGSVIGGFLDGLGAAELEPVGVLSAGAWPGGPPDAATTAALLARLDAALATVDGGVDGVLVNLHGAMVADGAADMEAETLARVRERFGAVPLAAVLDLHANLSAEAAALCDAIVGYRTYPHVDMRACGSEAAELVASAVGGADLASAFGKLAALTSPVAQGTDDEPMRGLLARAEARAAAAGVARVSLLPGFPYSDVERAGFGVAATVLAGEVGGDAPGAVRFSTAAAAAAAAREVVAATLADVEAQLADFETSYPAPADAVRAALACRERPLVLADLADNVGGGGPGDGTALLAELIAQEARGAVVTIVDAAAVAAAGDAGPGALVAVELGGHSDALHGAPLPLRLRVARLGDGEYVGGGEYMTGQRFSMGATAVLEHERSGVTVLAMEHATPPFHIEQLTASGIDPSAATVIALKGAVAWRAPYAAVAAGSIAVDTPGCCPADPAALPRARRPAAVEPFVITNHHGAATA</sequence>